<protein>
    <submittedName>
        <fullName evidence="4">HIRAN domain-containing protein</fullName>
    </submittedName>
</protein>
<dbReference type="GO" id="GO:0003676">
    <property type="term" value="F:nucleic acid binding"/>
    <property type="evidence" value="ECO:0007669"/>
    <property type="project" value="InterPro"/>
</dbReference>
<feature type="domain" description="HIRAN" evidence="3">
    <location>
        <begin position="36"/>
        <end position="133"/>
    </location>
</feature>
<dbReference type="SMART" id="SM00910">
    <property type="entry name" value="HIRAN"/>
    <property type="match status" value="1"/>
</dbReference>
<dbReference type="GO" id="GO:0016818">
    <property type="term" value="F:hydrolase activity, acting on acid anhydrides, in phosphorus-containing anhydrides"/>
    <property type="evidence" value="ECO:0007669"/>
    <property type="project" value="InterPro"/>
</dbReference>
<evidence type="ECO:0000313" key="5">
    <source>
        <dbReference type="Proteomes" id="UP000182350"/>
    </source>
</evidence>
<dbReference type="RefSeq" id="WP_177247055.1">
    <property type="nucleotide sequence ID" value="NZ_FPJW01000003.1"/>
</dbReference>
<dbReference type="Gene3D" id="3.30.70.2330">
    <property type="match status" value="1"/>
</dbReference>
<proteinExistence type="predicted"/>
<accession>A0A1K1WAW9</accession>
<evidence type="ECO:0000256" key="1">
    <source>
        <dbReference type="ARBA" id="ARBA00022723"/>
    </source>
</evidence>
<dbReference type="AlphaFoldDB" id="A0A1K1WAW9"/>
<dbReference type="GO" id="GO:0008270">
    <property type="term" value="F:zinc ion binding"/>
    <property type="evidence" value="ECO:0007669"/>
    <property type="project" value="InterPro"/>
</dbReference>
<dbReference type="STRING" id="1122209.SAMN02745752_01365"/>
<keyword evidence="2" id="KW-0378">Hydrolase</keyword>
<evidence type="ECO:0000313" key="4">
    <source>
        <dbReference type="EMBL" id="SFX34132.1"/>
    </source>
</evidence>
<organism evidence="4 5">
    <name type="scientific">Marinospirillum alkaliphilum DSM 21637</name>
    <dbReference type="NCBI Taxonomy" id="1122209"/>
    <lineage>
        <taxon>Bacteria</taxon>
        <taxon>Pseudomonadati</taxon>
        <taxon>Pseudomonadota</taxon>
        <taxon>Gammaproteobacteria</taxon>
        <taxon>Oceanospirillales</taxon>
        <taxon>Oceanospirillaceae</taxon>
        <taxon>Marinospirillum</taxon>
    </lineage>
</organism>
<gene>
    <name evidence="4" type="ORF">SAMN02745752_01365</name>
</gene>
<reference evidence="4 5" key="1">
    <citation type="submission" date="2016-11" db="EMBL/GenBank/DDBJ databases">
        <authorList>
            <person name="Jaros S."/>
            <person name="Januszkiewicz K."/>
            <person name="Wedrychowicz H."/>
        </authorList>
    </citation>
    <scope>NUCLEOTIDE SEQUENCE [LARGE SCALE GENOMIC DNA]</scope>
    <source>
        <strain evidence="4 5">DSM 21637</strain>
    </source>
</reference>
<dbReference type="EMBL" id="FPJW01000003">
    <property type="protein sequence ID" value="SFX34132.1"/>
    <property type="molecule type" value="Genomic_DNA"/>
</dbReference>
<evidence type="ECO:0000256" key="2">
    <source>
        <dbReference type="ARBA" id="ARBA00022801"/>
    </source>
</evidence>
<name>A0A1K1WAW9_9GAMM</name>
<keyword evidence="5" id="KW-1185">Reference proteome</keyword>
<evidence type="ECO:0000259" key="3">
    <source>
        <dbReference type="SMART" id="SM00910"/>
    </source>
</evidence>
<dbReference type="Proteomes" id="UP000182350">
    <property type="component" value="Unassembled WGS sequence"/>
</dbReference>
<sequence length="133" mass="15021">MNKQIIKRRRFLQGLFGLGAGLLAGKVAGHQQQVSLQLQDTRIAGSAHYHFYEVVQQMHAGDLLQLRREPDNQHDARAAEVFWKGIKLGYLPRKDNAAVASLMDRGIAVNAELLALLDYGKTWEPMMIRIWVA</sequence>
<dbReference type="Pfam" id="PF08797">
    <property type="entry name" value="HIRAN"/>
    <property type="match status" value="1"/>
</dbReference>
<keyword evidence="1" id="KW-0479">Metal-binding</keyword>
<dbReference type="InterPro" id="IPR014905">
    <property type="entry name" value="HIRAN"/>
</dbReference>